<dbReference type="OrthoDB" id="9770306at2"/>
<organism evidence="2 3">
    <name type="scientific">Flammeovirga pacifica</name>
    <dbReference type="NCBI Taxonomy" id="915059"/>
    <lineage>
        <taxon>Bacteria</taxon>
        <taxon>Pseudomonadati</taxon>
        <taxon>Bacteroidota</taxon>
        <taxon>Cytophagia</taxon>
        <taxon>Cytophagales</taxon>
        <taxon>Flammeovirgaceae</taxon>
        <taxon>Flammeovirga</taxon>
    </lineage>
</organism>
<evidence type="ECO:0000313" key="2">
    <source>
        <dbReference type="EMBL" id="OHX64460.1"/>
    </source>
</evidence>
<protein>
    <submittedName>
        <fullName evidence="2">Fe-S oxidoreductase</fullName>
    </submittedName>
</protein>
<evidence type="ECO:0000313" key="3">
    <source>
        <dbReference type="Proteomes" id="UP000179797"/>
    </source>
</evidence>
<keyword evidence="3" id="KW-1185">Reference proteome</keyword>
<dbReference type="InterPro" id="IPR004017">
    <property type="entry name" value="Cys_rich_dom"/>
</dbReference>
<feature type="domain" description="Cysteine-rich" evidence="1">
    <location>
        <begin position="124"/>
        <end position="219"/>
    </location>
</feature>
<name>A0A1S1YTV9_FLAPC</name>
<feature type="domain" description="Cysteine-rich" evidence="1">
    <location>
        <begin position="4"/>
        <end position="83"/>
    </location>
</feature>
<dbReference type="Proteomes" id="UP000179797">
    <property type="component" value="Unassembled WGS sequence"/>
</dbReference>
<dbReference type="PANTHER" id="PTHR30296:SF0">
    <property type="entry name" value="LACTATE UTILIZATION PROTEIN A"/>
    <property type="match status" value="1"/>
</dbReference>
<dbReference type="STRING" id="915059.NH26_23025"/>
<comment type="caution">
    <text evidence="2">The sequence shown here is derived from an EMBL/GenBank/DDBJ whole genome shotgun (WGS) entry which is preliminary data.</text>
</comment>
<dbReference type="PANTHER" id="PTHR30296">
    <property type="entry name" value="UNCHARACTERIZED PROTEIN YKGE"/>
    <property type="match status" value="1"/>
</dbReference>
<reference evidence="2 3" key="1">
    <citation type="journal article" date="2012" name="Int. J. Syst. Evol. Microbiol.">
        <title>Flammeovirga pacifica sp. nov., isolated from deep-sea sediment.</title>
        <authorList>
            <person name="Xu H."/>
            <person name="Fu Y."/>
            <person name="Yang N."/>
            <person name="Ding Z."/>
            <person name="Lai Q."/>
            <person name="Zeng R."/>
        </authorList>
    </citation>
    <scope>NUCLEOTIDE SEQUENCE [LARGE SCALE GENOMIC DNA]</scope>
    <source>
        <strain evidence="3">DSM 24597 / LMG 26175 / WPAGA1</strain>
    </source>
</reference>
<dbReference type="Pfam" id="PF02754">
    <property type="entry name" value="CCG"/>
    <property type="match status" value="2"/>
</dbReference>
<dbReference type="AlphaFoldDB" id="A0A1S1YTV9"/>
<dbReference type="RefSeq" id="WP_044227641.1">
    <property type="nucleotide sequence ID" value="NZ_JRYR02000002.1"/>
</dbReference>
<dbReference type="EMBL" id="JRYR02000002">
    <property type="protein sequence ID" value="OHX64460.1"/>
    <property type="molecule type" value="Genomic_DNA"/>
</dbReference>
<gene>
    <name evidence="2" type="ORF">NH26_23025</name>
</gene>
<dbReference type="GO" id="GO:0016491">
    <property type="term" value="F:oxidoreductase activity"/>
    <property type="evidence" value="ECO:0007669"/>
    <property type="project" value="UniProtKB-ARBA"/>
</dbReference>
<sequence length="256" mass="28435">MKIGLFIPCYVNQFYPEVGKATLQLLQKYGEVGYPSGQTCCGQPMANAGCEKDGVDALKVFYDNFKSYDYVVGPSASCVLHIREHGEKLYPNMKPILDKVFDLTEFLFDVVNEENLIGSFPHKVAIHKSCHGLRGMRLGQCSERVTCNPSKQDELIKQVQNVTLVQPQRADECCGFGGTFSVAQPDVSVRMGKDRINDYIQSGAEYITSGDMSCLMHLDGIIQRQKLPIKVIHLAEILASNSTLASNEKQHHVDAI</sequence>
<evidence type="ECO:0000259" key="1">
    <source>
        <dbReference type="Pfam" id="PF02754"/>
    </source>
</evidence>
<dbReference type="GO" id="GO:0005829">
    <property type="term" value="C:cytosol"/>
    <property type="evidence" value="ECO:0007669"/>
    <property type="project" value="TreeGrafter"/>
</dbReference>
<accession>A0A1S1YTV9</accession>
<proteinExistence type="predicted"/>